<comment type="caution">
    <text evidence="2">The sequence shown here is derived from an EMBL/GenBank/DDBJ whole genome shotgun (WGS) entry which is preliminary data.</text>
</comment>
<organism evidence="2 3">
    <name type="scientific">Penicillium subrubescens</name>
    <dbReference type="NCBI Taxonomy" id="1316194"/>
    <lineage>
        <taxon>Eukaryota</taxon>
        <taxon>Fungi</taxon>
        <taxon>Dikarya</taxon>
        <taxon>Ascomycota</taxon>
        <taxon>Pezizomycotina</taxon>
        <taxon>Eurotiomycetes</taxon>
        <taxon>Eurotiomycetidae</taxon>
        <taxon>Eurotiales</taxon>
        <taxon>Aspergillaceae</taxon>
        <taxon>Penicillium</taxon>
    </lineage>
</organism>
<dbReference type="InterPro" id="IPR036928">
    <property type="entry name" value="AS_sf"/>
</dbReference>
<evidence type="ECO:0000313" key="3">
    <source>
        <dbReference type="Proteomes" id="UP000186955"/>
    </source>
</evidence>
<dbReference type="InterPro" id="IPR023631">
    <property type="entry name" value="Amidase_dom"/>
</dbReference>
<dbReference type="Pfam" id="PF01425">
    <property type="entry name" value="Amidase"/>
    <property type="match status" value="1"/>
</dbReference>
<dbReference type="SUPFAM" id="SSF75304">
    <property type="entry name" value="Amidase signature (AS) enzymes"/>
    <property type="match status" value="1"/>
</dbReference>
<proteinExistence type="predicted"/>
<evidence type="ECO:0000259" key="1">
    <source>
        <dbReference type="Pfam" id="PF01425"/>
    </source>
</evidence>
<gene>
    <name evidence="2" type="ORF">PENSUB_12496</name>
</gene>
<protein>
    <recommendedName>
        <fullName evidence="1">Amidase domain-containing protein</fullName>
    </recommendedName>
</protein>
<dbReference type="EMBL" id="MNBE01000725">
    <property type="protein sequence ID" value="OKO93433.1"/>
    <property type="molecule type" value="Genomic_DNA"/>
</dbReference>
<dbReference type="PANTHER" id="PTHR42678:SF34">
    <property type="entry name" value="OS04G0183300 PROTEIN"/>
    <property type="match status" value="1"/>
</dbReference>
<sequence>MRRWMEQSSSEGLMRTLGANSGKVVDVLTIDAKGLQRSFERGDVTSLDLVKQYLAQIQRHDSKLHAMIQMTPNDLLEARAKLLDQERAAGKTRGPLHGIPIIIKDNVATHPNFGLPTSAGSFALLSSKPRNNAKIIDQVCLMVAQGQGNE</sequence>
<evidence type="ECO:0000313" key="2">
    <source>
        <dbReference type="EMBL" id="OKO93433.1"/>
    </source>
</evidence>
<dbReference type="STRING" id="1316194.A0A1Q5SZL1"/>
<dbReference type="AlphaFoldDB" id="A0A1Q5SZL1"/>
<dbReference type="Proteomes" id="UP000186955">
    <property type="component" value="Unassembled WGS sequence"/>
</dbReference>
<dbReference type="Gene3D" id="3.90.1300.10">
    <property type="entry name" value="Amidase signature (AS) domain"/>
    <property type="match status" value="1"/>
</dbReference>
<accession>A0A1Q5SZL1</accession>
<reference evidence="2 3" key="1">
    <citation type="submission" date="2016-10" db="EMBL/GenBank/DDBJ databases">
        <title>Genome sequence of the ascomycete fungus Penicillium subrubescens.</title>
        <authorList>
            <person name="De Vries R.P."/>
            <person name="Peng M."/>
            <person name="Dilokpimol A."/>
            <person name="Hilden K."/>
            <person name="Makela M.R."/>
            <person name="Grigoriev I."/>
            <person name="Riley R."/>
            <person name="Granchi Z."/>
        </authorList>
    </citation>
    <scope>NUCLEOTIDE SEQUENCE [LARGE SCALE GENOMIC DNA]</scope>
    <source>
        <strain evidence="2 3">CBS 132785</strain>
    </source>
</reference>
<dbReference type="PANTHER" id="PTHR42678">
    <property type="entry name" value="AMIDASE"/>
    <property type="match status" value="1"/>
</dbReference>
<name>A0A1Q5SZL1_9EURO</name>
<feature type="domain" description="Amidase" evidence="1">
    <location>
        <begin position="48"/>
        <end position="138"/>
    </location>
</feature>
<keyword evidence="3" id="KW-1185">Reference proteome</keyword>